<feature type="domain" description="Mab-21-like HhH/H2TH-like" evidence="3">
    <location>
        <begin position="330"/>
        <end position="392"/>
    </location>
</feature>
<dbReference type="AlphaFoldDB" id="A0AA88YGC1"/>
<protein>
    <recommendedName>
        <fullName evidence="6">Mab-21-like HhH/H2TH-like domain-containing protein</fullName>
    </recommendedName>
</protein>
<comment type="caution">
    <text evidence="4">The sequence shown here is derived from an EMBL/GenBank/DDBJ whole genome shotgun (WGS) entry which is preliminary data.</text>
</comment>
<evidence type="ECO:0000259" key="3">
    <source>
        <dbReference type="Pfam" id="PF20266"/>
    </source>
</evidence>
<keyword evidence="5" id="KW-1185">Reference proteome</keyword>
<evidence type="ECO:0000313" key="5">
    <source>
        <dbReference type="Proteomes" id="UP001186944"/>
    </source>
</evidence>
<feature type="domain" description="Mab-21-like nucleotidyltransferase" evidence="2">
    <location>
        <begin position="224"/>
        <end position="302"/>
    </location>
</feature>
<accession>A0AA88YGC1</accession>
<gene>
    <name evidence="4" type="ORF">FSP39_014289</name>
</gene>
<evidence type="ECO:0000256" key="1">
    <source>
        <dbReference type="ARBA" id="ARBA00008307"/>
    </source>
</evidence>
<evidence type="ECO:0000259" key="2">
    <source>
        <dbReference type="Pfam" id="PF03281"/>
    </source>
</evidence>
<dbReference type="EMBL" id="VSWD01000004">
    <property type="protein sequence ID" value="KAK3104969.1"/>
    <property type="molecule type" value="Genomic_DNA"/>
</dbReference>
<dbReference type="Proteomes" id="UP001186944">
    <property type="component" value="Unassembled WGS sequence"/>
</dbReference>
<dbReference type="Pfam" id="PF20266">
    <property type="entry name" value="Mab-21_C"/>
    <property type="match status" value="1"/>
</dbReference>
<sequence length="782" mass="90743">MAHWIPRNELEEYEYSLYGQNPYLPDCNGTISQSEVFNSAIEFKISPEEIIQQYINRWENDTHMSKIIDKSIQSTLGKYSNIVMRRKIQEMVFNLQMSSCGLASRMLSGSLADGFVLPGSDVDIMQWHDDHVIVQDSSLISRYRHTKPNIFLMHLNREKQGFVKLECISTETASENVRFSLLNIDGKQIVSSTKYLRYIYHKAHSSESQSINGPCIRSTTFLGIEKDIATCLRCDFWPDDIREFLRRRRTYDWPSPSQLEQISNEGIHLVSIGSRSQTISGMWVHDSIEWRYSFSLAEKNLVHLFNGVQFRIYGLMKMILNDLLIPHIPANTLCSYFIKTTMFWVIEESPNCIWRNDNVIHLLDLCLRKLIFYVYIEYCPNYFIPTQNIFHGKMYGVTSCQVYETLKDLYSIGFKCLTKCSLLPTLDDAIGKLELLRTFGSRQEIMSNNDSLEAFDALEDEFSRDLDFFRTMLPMYDAVPNKIHSLKALQAVDRMFQSEQLDPLTFDVAKSQHHRFSCEAGIALYHDTIQDSRPSNRRLKGRIYRILNHLFNSLDGDISKGYLTTATVHYLLGNLGIALDFLRMFRFKNKPFVIYLPRKRNSASPIVTERKKQLYIEAVCGRNLTMHEKTSLSLSFGFEAHSTMPVLPKDLLLELLLVRKTSYILSIHPLAYSLFLSFLCNLEMGHRRRALENLYELRSPNIELKKDYIAPLMTGICQRKVDDFDGALKSFAKGFHKKRRMAEICSYNGECVGWNSPLFYIALLLKRNLRSMKGSPRIDNLR</sequence>
<dbReference type="InterPro" id="IPR046906">
    <property type="entry name" value="Mab-21_HhH/H2TH-like"/>
</dbReference>
<comment type="similarity">
    <text evidence="1">Belongs to the mab-21 family.</text>
</comment>
<evidence type="ECO:0000313" key="4">
    <source>
        <dbReference type="EMBL" id="KAK3104969.1"/>
    </source>
</evidence>
<dbReference type="SMART" id="SM01265">
    <property type="entry name" value="Mab-21"/>
    <property type="match status" value="1"/>
</dbReference>
<dbReference type="InterPro" id="IPR046903">
    <property type="entry name" value="Mab-21-like_nuc_Trfase"/>
</dbReference>
<dbReference type="PANTHER" id="PTHR10656:SF69">
    <property type="entry name" value="MAB-21-LIKE HHH_H2TH-LIKE DOMAIN-CONTAINING PROTEIN"/>
    <property type="match status" value="1"/>
</dbReference>
<evidence type="ECO:0008006" key="6">
    <source>
        <dbReference type="Google" id="ProtNLM"/>
    </source>
</evidence>
<reference evidence="4" key="1">
    <citation type="submission" date="2019-08" db="EMBL/GenBank/DDBJ databases">
        <title>The improved chromosome-level genome for the pearl oyster Pinctada fucata martensii using PacBio sequencing and Hi-C.</title>
        <authorList>
            <person name="Zheng Z."/>
        </authorList>
    </citation>
    <scope>NUCLEOTIDE SEQUENCE</scope>
    <source>
        <strain evidence="4">ZZ-2019</strain>
        <tissue evidence="4">Adductor muscle</tissue>
    </source>
</reference>
<dbReference type="PANTHER" id="PTHR10656">
    <property type="entry name" value="CELL FATE DETERMINING PROTEIN MAB21-RELATED"/>
    <property type="match status" value="1"/>
</dbReference>
<dbReference type="Pfam" id="PF03281">
    <property type="entry name" value="Mab-21"/>
    <property type="match status" value="1"/>
</dbReference>
<dbReference type="Gene3D" id="1.10.1410.40">
    <property type="match status" value="1"/>
</dbReference>
<dbReference type="InterPro" id="IPR024810">
    <property type="entry name" value="MAB21L/cGLR"/>
</dbReference>
<proteinExistence type="inferred from homology"/>
<name>A0AA88YGC1_PINIB</name>
<organism evidence="4 5">
    <name type="scientific">Pinctada imbricata</name>
    <name type="common">Atlantic pearl-oyster</name>
    <name type="synonym">Pinctada martensii</name>
    <dbReference type="NCBI Taxonomy" id="66713"/>
    <lineage>
        <taxon>Eukaryota</taxon>
        <taxon>Metazoa</taxon>
        <taxon>Spiralia</taxon>
        <taxon>Lophotrochozoa</taxon>
        <taxon>Mollusca</taxon>
        <taxon>Bivalvia</taxon>
        <taxon>Autobranchia</taxon>
        <taxon>Pteriomorphia</taxon>
        <taxon>Pterioida</taxon>
        <taxon>Pterioidea</taxon>
        <taxon>Pteriidae</taxon>
        <taxon>Pinctada</taxon>
    </lineage>
</organism>